<feature type="transmembrane region" description="Helical" evidence="6">
    <location>
        <begin position="277"/>
        <end position="295"/>
    </location>
</feature>
<keyword evidence="8" id="KW-1185">Reference proteome</keyword>
<dbReference type="GO" id="GO:0043190">
    <property type="term" value="C:ATP-binding cassette (ABC) transporter complex"/>
    <property type="evidence" value="ECO:0007669"/>
    <property type="project" value="InterPro"/>
</dbReference>
<dbReference type="GO" id="GO:0015920">
    <property type="term" value="P:lipopolysaccharide transport"/>
    <property type="evidence" value="ECO:0007669"/>
    <property type="project" value="TreeGrafter"/>
</dbReference>
<feature type="transmembrane region" description="Helical" evidence="6">
    <location>
        <begin position="337"/>
        <end position="357"/>
    </location>
</feature>
<dbReference type="GO" id="GO:0055085">
    <property type="term" value="P:transmembrane transport"/>
    <property type="evidence" value="ECO:0007669"/>
    <property type="project" value="InterPro"/>
</dbReference>
<keyword evidence="4 6" id="KW-1133">Transmembrane helix</keyword>
<dbReference type="InterPro" id="IPR005495">
    <property type="entry name" value="LptG/LptF_permease"/>
</dbReference>
<organism evidence="7 8">
    <name type="scientific">Geobacter pickeringii</name>
    <dbReference type="NCBI Taxonomy" id="345632"/>
    <lineage>
        <taxon>Bacteria</taxon>
        <taxon>Pseudomonadati</taxon>
        <taxon>Thermodesulfobacteriota</taxon>
        <taxon>Desulfuromonadia</taxon>
        <taxon>Geobacterales</taxon>
        <taxon>Geobacteraceae</taxon>
        <taxon>Geobacter</taxon>
    </lineage>
</organism>
<feature type="transmembrane region" description="Helical" evidence="6">
    <location>
        <begin position="12"/>
        <end position="30"/>
    </location>
</feature>
<dbReference type="AlphaFoldDB" id="A0A0B5BD10"/>
<gene>
    <name evidence="7" type="ORF">GPICK_05995</name>
</gene>
<evidence type="ECO:0000256" key="4">
    <source>
        <dbReference type="ARBA" id="ARBA00022989"/>
    </source>
</evidence>
<dbReference type="InterPro" id="IPR030923">
    <property type="entry name" value="LptG"/>
</dbReference>
<feature type="transmembrane region" description="Helical" evidence="6">
    <location>
        <begin position="101"/>
        <end position="122"/>
    </location>
</feature>
<dbReference type="OrthoDB" id="9783403at2"/>
<dbReference type="HOGENOM" id="CLU_028799_3_1_7"/>
<feature type="transmembrane region" description="Helical" evidence="6">
    <location>
        <begin position="302"/>
        <end position="325"/>
    </location>
</feature>
<reference evidence="7 8" key="1">
    <citation type="journal article" date="2015" name="Genome Announc.">
        <title>Complete Genome of Geobacter pickeringii G13T, a Metal-Reducing Isolate from Sedimentary Kaolin Deposits.</title>
        <authorList>
            <person name="Badalamenti J.P."/>
            <person name="Bond D.R."/>
        </authorList>
    </citation>
    <scope>NUCLEOTIDE SEQUENCE [LARGE SCALE GENOMIC DNA]</scope>
    <source>
        <strain evidence="7 8">G13</strain>
    </source>
</reference>
<accession>A0A0B5BD10</accession>
<comment type="subcellular location">
    <subcellularLocation>
        <location evidence="1">Cell membrane</location>
        <topology evidence="1">Multi-pass membrane protein</topology>
    </subcellularLocation>
</comment>
<proteinExistence type="predicted"/>
<evidence type="ECO:0000313" key="7">
    <source>
        <dbReference type="EMBL" id="AJE02974.1"/>
    </source>
</evidence>
<evidence type="ECO:0000256" key="2">
    <source>
        <dbReference type="ARBA" id="ARBA00022475"/>
    </source>
</evidence>
<dbReference type="STRING" id="345632.GPICK_05995"/>
<protein>
    <submittedName>
        <fullName evidence="7">Membrane protein</fullName>
    </submittedName>
</protein>
<evidence type="ECO:0000256" key="5">
    <source>
        <dbReference type="ARBA" id="ARBA00023136"/>
    </source>
</evidence>
<name>A0A0B5BD10_9BACT</name>
<dbReference type="NCBIfam" id="TIGR04408">
    <property type="entry name" value="LptG_lptG"/>
    <property type="match status" value="1"/>
</dbReference>
<dbReference type="Pfam" id="PF03739">
    <property type="entry name" value="LptF_LptG"/>
    <property type="match status" value="1"/>
</dbReference>
<keyword evidence="3 6" id="KW-0812">Transmembrane</keyword>
<dbReference type="Proteomes" id="UP000057609">
    <property type="component" value="Chromosome"/>
</dbReference>
<dbReference type="PANTHER" id="PTHR33529">
    <property type="entry name" value="SLR0882 PROTEIN-RELATED"/>
    <property type="match status" value="1"/>
</dbReference>
<sequence length="359" mass="40185">MSILTRYIAAAYLRIFGLCLAAFIAIYLVIDFLEKIGRLLRFQPRWADLIHFFLLKIPEIFTQVVPLAVLMATLLTLGLLSRNSEITAMRGCGISLARISTPILVIACGVSFLTIIANEFVLPETYQKMRYIEEVLIRKKSYNTFFRQNNIWHKDGNTIMMARLFDPAHQTLGGITLWNFAAGLRPIKRIDADSASWNGRQWVLHRVTARELGRGGVTTTTKAENLPTTLNLTVEDLKVVDKYADNMGFLKLREYIRKLHRGGYETTRYEAQMHAKLSLPFASLIMAFLGIPFALRGGRSSGIAIGIGASIAIGFAYFIINSILISFGQTGVLPPFVSAWIANLLFALSGVWLAMTITR</sequence>
<dbReference type="EMBL" id="CP009788">
    <property type="protein sequence ID" value="AJE02974.1"/>
    <property type="molecule type" value="Genomic_DNA"/>
</dbReference>
<dbReference type="PANTHER" id="PTHR33529:SF6">
    <property type="entry name" value="YJGP_YJGQ FAMILY PERMEASE"/>
    <property type="match status" value="1"/>
</dbReference>
<feature type="transmembrane region" description="Helical" evidence="6">
    <location>
        <begin position="60"/>
        <end position="80"/>
    </location>
</feature>
<keyword evidence="5 6" id="KW-0472">Membrane</keyword>
<evidence type="ECO:0000256" key="3">
    <source>
        <dbReference type="ARBA" id="ARBA00022692"/>
    </source>
</evidence>
<keyword evidence="2" id="KW-1003">Cell membrane</keyword>
<evidence type="ECO:0000256" key="6">
    <source>
        <dbReference type="SAM" id="Phobius"/>
    </source>
</evidence>
<evidence type="ECO:0000313" key="8">
    <source>
        <dbReference type="Proteomes" id="UP000057609"/>
    </source>
</evidence>
<evidence type="ECO:0000256" key="1">
    <source>
        <dbReference type="ARBA" id="ARBA00004651"/>
    </source>
</evidence>
<dbReference type="RefSeq" id="WP_039741312.1">
    <property type="nucleotide sequence ID" value="NZ_CP009788.1"/>
</dbReference>
<dbReference type="KEGG" id="gpi:GPICK_05995"/>